<evidence type="ECO:0000259" key="2">
    <source>
        <dbReference type="Pfam" id="PF01156"/>
    </source>
</evidence>
<keyword evidence="4" id="KW-1185">Reference proteome</keyword>
<comment type="caution">
    <text evidence="3">The sequence shown here is derived from an EMBL/GenBank/DDBJ whole genome shotgun (WGS) entry which is preliminary data.</text>
</comment>
<sequence length="309" mass="33253">MRLVIDTDAGVDDAVAILLALHAFPGEQVVGITTVFGNVNVHQANHNVKHILQAAGRSQISVHSGASKAIISSVSEVTWAGHGPDGLGGESGKAEAPVIAAQSNKAAHALIDLAYKYSGQLVIAALGPLTNIALAILLDPNFMVNIKKLVVMGGLSPGNDNHTMHAEFNVSCDPEATEIVYQHSNALKLYVLPFDTSLNNAISWEKFDKIFHEKVNSHGEYIKRIWKFTRACSKNDGFLPCDAHAIAILLHPDFVKSASALRGRIHLAPDGKRGACIWGSNFLPDQANVTLVTHIDNRVFNDLLNRLAV</sequence>
<reference evidence="3 4" key="1">
    <citation type="journal article" date="2021" name="Genome Biol.">
        <title>AFLAP: assembly-free linkage analysis pipeline using k-mers from genome sequencing data.</title>
        <authorList>
            <person name="Fletcher K."/>
            <person name="Zhang L."/>
            <person name="Gil J."/>
            <person name="Han R."/>
            <person name="Cavanaugh K."/>
            <person name="Michelmore R."/>
        </authorList>
    </citation>
    <scope>NUCLEOTIDE SEQUENCE [LARGE SCALE GENOMIC DNA]</scope>
    <source>
        <strain evidence="3 4">SF5</strain>
    </source>
</reference>
<dbReference type="Proteomes" id="UP000294530">
    <property type="component" value="Unassembled WGS sequence"/>
</dbReference>
<comment type="similarity">
    <text evidence="1">Belongs to the IUNH family.</text>
</comment>
<dbReference type="KEGG" id="blac:94353404"/>
<accession>A0A976FKG8</accession>
<dbReference type="SUPFAM" id="SSF53590">
    <property type="entry name" value="Nucleoside hydrolase"/>
    <property type="match status" value="1"/>
</dbReference>
<dbReference type="PANTHER" id="PTHR46190:SF1">
    <property type="entry name" value="SI:CH211-201H21.5"/>
    <property type="match status" value="1"/>
</dbReference>
<dbReference type="AlphaFoldDB" id="A0A976FKG8"/>
<organism evidence="3 4">
    <name type="scientific">Bremia lactucae</name>
    <name type="common">Lettuce downy mildew</name>
    <dbReference type="NCBI Taxonomy" id="4779"/>
    <lineage>
        <taxon>Eukaryota</taxon>
        <taxon>Sar</taxon>
        <taxon>Stramenopiles</taxon>
        <taxon>Oomycota</taxon>
        <taxon>Peronosporomycetes</taxon>
        <taxon>Peronosporales</taxon>
        <taxon>Peronosporaceae</taxon>
        <taxon>Bremia</taxon>
    </lineage>
</organism>
<evidence type="ECO:0000313" key="3">
    <source>
        <dbReference type="EMBL" id="TDH68139.1"/>
    </source>
</evidence>
<dbReference type="GO" id="GO:0016799">
    <property type="term" value="F:hydrolase activity, hydrolyzing N-glycosyl compounds"/>
    <property type="evidence" value="ECO:0007669"/>
    <property type="project" value="InterPro"/>
</dbReference>
<gene>
    <name evidence="3" type="ORF">CCR75_009694</name>
</gene>
<dbReference type="InterPro" id="IPR036452">
    <property type="entry name" value="Ribo_hydro-like"/>
</dbReference>
<proteinExistence type="inferred from homology"/>
<evidence type="ECO:0000256" key="1">
    <source>
        <dbReference type="ARBA" id="ARBA00009176"/>
    </source>
</evidence>
<protein>
    <recommendedName>
        <fullName evidence="2">Inosine/uridine-preferring nucleoside hydrolase domain-containing protein</fullName>
    </recommendedName>
</protein>
<dbReference type="Pfam" id="PF01156">
    <property type="entry name" value="IU_nuc_hydro"/>
    <property type="match status" value="1"/>
</dbReference>
<dbReference type="OrthoDB" id="186496at2759"/>
<name>A0A976FKG8_BRELC</name>
<dbReference type="InterPro" id="IPR052775">
    <property type="entry name" value="IUN_hydrolase"/>
</dbReference>
<dbReference type="InterPro" id="IPR001910">
    <property type="entry name" value="Inosine/uridine_hydrolase_dom"/>
</dbReference>
<evidence type="ECO:0000313" key="4">
    <source>
        <dbReference type="Proteomes" id="UP000294530"/>
    </source>
</evidence>
<feature type="domain" description="Inosine/uridine-preferring nucleoside hydrolase" evidence="2">
    <location>
        <begin position="3"/>
        <end position="301"/>
    </location>
</feature>
<dbReference type="EMBL" id="SHOA02000170">
    <property type="protein sequence ID" value="TDH68139.1"/>
    <property type="molecule type" value="Genomic_DNA"/>
</dbReference>
<dbReference type="RefSeq" id="XP_067817638.1">
    <property type="nucleotide sequence ID" value="XM_067967733.1"/>
</dbReference>
<dbReference type="GeneID" id="94353404"/>
<dbReference type="PANTHER" id="PTHR46190">
    <property type="entry name" value="SI:CH211-201H21.5-RELATED"/>
    <property type="match status" value="1"/>
</dbReference>
<dbReference type="Gene3D" id="3.90.245.10">
    <property type="entry name" value="Ribonucleoside hydrolase-like"/>
    <property type="match status" value="1"/>
</dbReference>